<accession>A0AA88LFY0</accession>
<sequence length="218" mass="25431">MNNQKNLLRAQRSLLWIPDTGFQKKIRRREVKVVRKRGLNNSSNLRRRRIARIFVSVEVDFRKDSLTNMERNAITSFNPSKKHSEPERWICIYPAYLDSTKTLKQGRKVPKDKAVDTPRLQDILDVLKATKFPVYCERKRYPRETSREQEHLGRIRFQLKNDDGTPLNPQFITRDSILLYLGGKIPQLKSRQGPSAAPEQISVSKPQPPSKKKKGGRR</sequence>
<dbReference type="PANTHER" id="PTHR17453">
    <property type="entry name" value="SIGNAL RECOGNITION PARTICLE 19 KD PROTEIN"/>
    <property type="match status" value="1"/>
</dbReference>
<protein>
    <recommendedName>
        <fullName evidence="10">Signal recognition particle 19 kDa protein</fullName>
    </recommendedName>
</protein>
<dbReference type="Gene3D" id="3.30.56.30">
    <property type="entry name" value="Signal recognition particle, SRP19-like subunit"/>
    <property type="match status" value="1"/>
</dbReference>
<comment type="subcellular location">
    <subcellularLocation>
        <location evidence="1">Cytoplasm</location>
    </subcellularLocation>
</comment>
<evidence type="ECO:0000256" key="3">
    <source>
        <dbReference type="ARBA" id="ARBA00022490"/>
    </source>
</evidence>
<evidence type="ECO:0000313" key="8">
    <source>
        <dbReference type="EMBL" id="KAK2725249.1"/>
    </source>
</evidence>
<keyword evidence="3" id="KW-0963">Cytoplasm</keyword>
<dbReference type="SUPFAM" id="SSF69695">
    <property type="entry name" value="SRP19"/>
    <property type="match status" value="1"/>
</dbReference>
<name>A0AA88LFY0_ARTSF</name>
<organism evidence="8 9">
    <name type="scientific">Artemia franciscana</name>
    <name type="common">Brine shrimp</name>
    <name type="synonym">Artemia sanfranciscana</name>
    <dbReference type="NCBI Taxonomy" id="6661"/>
    <lineage>
        <taxon>Eukaryota</taxon>
        <taxon>Metazoa</taxon>
        <taxon>Ecdysozoa</taxon>
        <taxon>Arthropoda</taxon>
        <taxon>Crustacea</taxon>
        <taxon>Branchiopoda</taxon>
        <taxon>Anostraca</taxon>
        <taxon>Artemiidae</taxon>
        <taxon>Artemia</taxon>
    </lineage>
</organism>
<evidence type="ECO:0000256" key="5">
    <source>
        <dbReference type="ARBA" id="ARBA00023274"/>
    </source>
</evidence>
<evidence type="ECO:0000313" key="9">
    <source>
        <dbReference type="Proteomes" id="UP001187531"/>
    </source>
</evidence>
<dbReference type="AlphaFoldDB" id="A0AA88LFY0"/>
<dbReference type="InterPro" id="IPR036521">
    <property type="entry name" value="SRP19-like_sf"/>
</dbReference>
<proteinExistence type="inferred from homology"/>
<gene>
    <name evidence="8" type="ORF">QYM36_001629</name>
</gene>
<keyword evidence="5" id="KW-0687">Ribonucleoprotein</keyword>
<comment type="caution">
    <text evidence="8">The sequence shown here is derived from an EMBL/GenBank/DDBJ whole genome shotgun (WGS) entry which is preliminary data.</text>
</comment>
<keyword evidence="9" id="KW-1185">Reference proteome</keyword>
<dbReference type="EMBL" id="JAVRJZ010000003">
    <property type="protein sequence ID" value="KAK2725249.1"/>
    <property type="molecule type" value="Genomic_DNA"/>
</dbReference>
<evidence type="ECO:0008006" key="10">
    <source>
        <dbReference type="Google" id="ProtNLM"/>
    </source>
</evidence>
<evidence type="ECO:0000256" key="6">
    <source>
        <dbReference type="ARBA" id="ARBA00045518"/>
    </source>
</evidence>
<keyword evidence="4" id="KW-0733">Signal recognition particle</keyword>
<dbReference type="Proteomes" id="UP001187531">
    <property type="component" value="Unassembled WGS sequence"/>
</dbReference>
<dbReference type="GO" id="GO:0005786">
    <property type="term" value="C:signal recognition particle, endoplasmic reticulum targeting"/>
    <property type="evidence" value="ECO:0007669"/>
    <property type="project" value="UniProtKB-KW"/>
</dbReference>
<dbReference type="Pfam" id="PF01922">
    <property type="entry name" value="SRP19"/>
    <property type="match status" value="1"/>
</dbReference>
<dbReference type="PANTHER" id="PTHR17453:SF0">
    <property type="entry name" value="SIGNAL RECOGNITION PARTICLE 19 KDA PROTEIN"/>
    <property type="match status" value="1"/>
</dbReference>
<dbReference type="InterPro" id="IPR002778">
    <property type="entry name" value="Signal_recog_particle_SRP19"/>
</dbReference>
<evidence type="ECO:0000256" key="4">
    <source>
        <dbReference type="ARBA" id="ARBA00023135"/>
    </source>
</evidence>
<evidence type="ECO:0000256" key="1">
    <source>
        <dbReference type="ARBA" id="ARBA00004496"/>
    </source>
</evidence>
<feature type="region of interest" description="Disordered" evidence="7">
    <location>
        <begin position="188"/>
        <end position="218"/>
    </location>
</feature>
<dbReference type="GO" id="GO:0008312">
    <property type="term" value="F:7S RNA binding"/>
    <property type="evidence" value="ECO:0007669"/>
    <property type="project" value="InterPro"/>
</dbReference>
<comment type="function">
    <text evidence="6">Component of the signal recognition particle (SRP) complex, a ribonucleoprotein complex that mediates the cotranslational targeting of secretory and membrane proteins to the endoplasmic reticulum (ER). Binds directly to 7SL RNA. Mediates binding of SRP54 to the SRP complex.</text>
</comment>
<evidence type="ECO:0000256" key="7">
    <source>
        <dbReference type="SAM" id="MobiDB-lite"/>
    </source>
</evidence>
<evidence type="ECO:0000256" key="2">
    <source>
        <dbReference type="ARBA" id="ARBA00008910"/>
    </source>
</evidence>
<comment type="similarity">
    <text evidence="2">Belongs to the SRP19 family.</text>
</comment>
<reference evidence="8" key="1">
    <citation type="submission" date="2023-07" db="EMBL/GenBank/DDBJ databases">
        <title>Chromosome-level genome assembly of Artemia franciscana.</title>
        <authorList>
            <person name="Jo E."/>
        </authorList>
    </citation>
    <scope>NUCLEOTIDE SEQUENCE</scope>
    <source>
        <tissue evidence="8">Whole body</tissue>
    </source>
</reference>
<dbReference type="GO" id="GO:0006617">
    <property type="term" value="P:SRP-dependent cotranslational protein targeting to membrane, signal sequence recognition"/>
    <property type="evidence" value="ECO:0007669"/>
    <property type="project" value="TreeGrafter"/>
</dbReference>